<keyword evidence="1" id="KW-0677">Repeat</keyword>
<evidence type="ECO:0000256" key="1">
    <source>
        <dbReference type="ARBA" id="ARBA00022737"/>
    </source>
</evidence>
<gene>
    <name evidence="3" type="ORF">MSAN_00496700</name>
</gene>
<dbReference type="Gene3D" id="3.40.50.300">
    <property type="entry name" value="P-loop containing nucleotide triphosphate hydrolases"/>
    <property type="match status" value="1"/>
</dbReference>
<dbReference type="Pfam" id="PF24883">
    <property type="entry name" value="NPHP3_N"/>
    <property type="match status" value="1"/>
</dbReference>
<dbReference type="PANTHER" id="PTHR10039:SF17">
    <property type="entry name" value="FUNGAL STAND N-TERMINAL GOODBYE DOMAIN-CONTAINING PROTEIN-RELATED"/>
    <property type="match status" value="1"/>
</dbReference>
<proteinExistence type="predicted"/>
<evidence type="ECO:0000313" key="3">
    <source>
        <dbReference type="EMBL" id="KAF7372904.1"/>
    </source>
</evidence>
<keyword evidence="4" id="KW-1185">Reference proteome</keyword>
<evidence type="ECO:0000259" key="2">
    <source>
        <dbReference type="Pfam" id="PF24883"/>
    </source>
</evidence>
<accession>A0A8H6Z941</accession>
<evidence type="ECO:0000313" key="4">
    <source>
        <dbReference type="Proteomes" id="UP000623467"/>
    </source>
</evidence>
<dbReference type="InterPro" id="IPR056884">
    <property type="entry name" value="NPHP3-like_N"/>
</dbReference>
<dbReference type="Proteomes" id="UP000623467">
    <property type="component" value="Unassembled WGS sequence"/>
</dbReference>
<dbReference type="PANTHER" id="PTHR10039">
    <property type="entry name" value="AMELOGENIN"/>
    <property type="match status" value="1"/>
</dbReference>
<dbReference type="OrthoDB" id="5967843at2759"/>
<protein>
    <submittedName>
        <fullName evidence="3">NACHT domain-containing protein</fullName>
    </submittedName>
</protein>
<dbReference type="EMBL" id="JACAZH010000003">
    <property type="protein sequence ID" value="KAF7372904.1"/>
    <property type="molecule type" value="Genomic_DNA"/>
</dbReference>
<dbReference type="AlphaFoldDB" id="A0A8H6Z941"/>
<name>A0A8H6Z941_9AGAR</name>
<dbReference type="SUPFAM" id="SSF52540">
    <property type="entry name" value="P-loop containing nucleoside triphosphate hydrolases"/>
    <property type="match status" value="1"/>
</dbReference>
<organism evidence="3 4">
    <name type="scientific">Mycena sanguinolenta</name>
    <dbReference type="NCBI Taxonomy" id="230812"/>
    <lineage>
        <taxon>Eukaryota</taxon>
        <taxon>Fungi</taxon>
        <taxon>Dikarya</taxon>
        <taxon>Basidiomycota</taxon>
        <taxon>Agaricomycotina</taxon>
        <taxon>Agaricomycetes</taxon>
        <taxon>Agaricomycetidae</taxon>
        <taxon>Agaricales</taxon>
        <taxon>Marasmiineae</taxon>
        <taxon>Mycenaceae</taxon>
        <taxon>Mycena</taxon>
    </lineage>
</organism>
<comment type="caution">
    <text evidence="3">The sequence shown here is derived from an EMBL/GenBank/DDBJ whole genome shotgun (WGS) entry which is preliminary data.</text>
</comment>
<reference evidence="3" key="1">
    <citation type="submission" date="2020-05" db="EMBL/GenBank/DDBJ databases">
        <title>Mycena genomes resolve the evolution of fungal bioluminescence.</title>
        <authorList>
            <person name="Tsai I.J."/>
        </authorList>
    </citation>
    <scope>NUCLEOTIDE SEQUENCE</scope>
    <source>
        <strain evidence="3">160909Yilan</strain>
    </source>
</reference>
<feature type="domain" description="Nephrocystin 3-like N-terminal" evidence="2">
    <location>
        <begin position="170"/>
        <end position="327"/>
    </location>
</feature>
<sequence>MSIRPDVPPGNSANGLFLCDNMHRTGNTGPVLRDIDVRKGLLSEQLQFTDPPCPDFTHVDYRLLRRLMNHYHCYFKGGTGGAGGSGYGNGVGGAGGDGIGPILNGDIHGDVINHHGQSGIHILHRSVALAAIYDSMESFPQPKCHPATRTRILKGLREWVLGDTDADFETFRWLHARGNPRCSIVWLYGPAGAGKSAVMQTLCGQLDAAGRLGGSFFFKCGHATRSNAKTLFATIAYQLALHVLWLRTPISEIVEHDPSIAVRTLAVQMRKLILEPCREDENGDTVTILIDGLDECEGLDIQVEILRIIRYSFSQGPTPLRFIIASRPEAHIHEMFDSPIYAGHHCSVNLVQSFDDVRQYLHDEFSRIHREHRTMANIPWPWPSWDILEQLVNNSSGHFIYASTIIKFIDDKSYRPTERLAMVQYPESSDSESAFDTLDQLYITILGSAARQSELIPILCAIVNFQLGAGQIDQLFGLEEGETWLLLRGLHSVLSVPKHDEDTIVSHHASFVDFLNNPDRSGNFCVGILSCRISLARSLLQYYAGPFRRYRVSALSNLIRFVVLLPPGALAELFTLLGSLNPDYILDPKEYKSRYHDSKSIVAWLKNSPSAPADVIQLWEDYAFILSIDKMPWSAEGLSVKQNVSPSLELLPILLSMGFLRLPLWELPITLDLTWTDLRATLCSLRLKLAGNEHVLPVHRLQTALHSVARDLALNLIRKMVKNHIDTAGGLNPAASRHVVLLYKHNLSMDNLKEAYRKSQYYLGRDIAYLVRLSPACPVLYRELWYIPPSEIWSSLPSGNTLIHHVSKWLESFPDLTMELITFWQQAVPDPELCREGLFSASTEFLEKNWCQYVRHYNFLIAGLNLPDNLKIIL</sequence>
<dbReference type="InterPro" id="IPR027417">
    <property type="entry name" value="P-loop_NTPase"/>
</dbReference>